<name>A0A7D4CI26_9BACT</name>
<dbReference type="AlphaFoldDB" id="A0A7D4CI26"/>
<feature type="region of interest" description="Disordered" evidence="1">
    <location>
        <begin position="224"/>
        <end position="253"/>
    </location>
</feature>
<dbReference type="Proteomes" id="UP000500961">
    <property type="component" value="Chromosome"/>
</dbReference>
<feature type="compositionally biased region" description="Acidic residues" evidence="1">
    <location>
        <begin position="225"/>
        <end position="245"/>
    </location>
</feature>
<reference evidence="2 3" key="1">
    <citation type="submission" date="2019-07" db="EMBL/GenBank/DDBJ databases">
        <title>Thalassofilum flectens gen. nov., sp. nov., a novel moderate thermophilic anaerobe from a shallow sea hot spring in Kunashir Island (Russia), representing a new family in the order Bacteroidales, and proposal of Thalassofilacea fam. nov.</title>
        <authorList>
            <person name="Kochetkova T.V."/>
            <person name="Podosokorskaya O.A."/>
            <person name="Novikov A."/>
            <person name="Elcheninov A.G."/>
            <person name="Toshchakov S.V."/>
            <person name="Kublanov I.V."/>
        </authorList>
    </citation>
    <scope>NUCLEOTIDE SEQUENCE [LARGE SCALE GENOMIC DNA]</scope>
    <source>
        <strain evidence="2 3">38-H</strain>
    </source>
</reference>
<gene>
    <name evidence="2" type="ORF">FHG85_12380</name>
</gene>
<organism evidence="2 3">
    <name type="scientific">Tenuifilum thalassicum</name>
    <dbReference type="NCBI Taxonomy" id="2590900"/>
    <lineage>
        <taxon>Bacteria</taxon>
        <taxon>Pseudomonadati</taxon>
        <taxon>Bacteroidota</taxon>
        <taxon>Bacteroidia</taxon>
        <taxon>Bacteroidales</taxon>
        <taxon>Tenuifilaceae</taxon>
        <taxon>Tenuifilum</taxon>
    </lineage>
</organism>
<dbReference type="PROSITE" id="PS51257">
    <property type="entry name" value="PROKAR_LIPOPROTEIN"/>
    <property type="match status" value="1"/>
</dbReference>
<dbReference type="KEGG" id="ttz:FHG85_12380"/>
<evidence type="ECO:0000313" key="2">
    <source>
        <dbReference type="EMBL" id="QKG81026.1"/>
    </source>
</evidence>
<accession>A0A7D4CI26</accession>
<dbReference type="Gene3D" id="2.30.30.40">
    <property type="entry name" value="SH3 Domains"/>
    <property type="match status" value="1"/>
</dbReference>
<evidence type="ECO:0000313" key="3">
    <source>
        <dbReference type="Proteomes" id="UP000500961"/>
    </source>
</evidence>
<dbReference type="EMBL" id="CP041345">
    <property type="protein sequence ID" value="QKG81026.1"/>
    <property type="molecule type" value="Genomic_DNA"/>
</dbReference>
<dbReference type="RefSeq" id="WP_173076375.1">
    <property type="nucleotide sequence ID" value="NZ_CP041345.1"/>
</dbReference>
<sequence length="253" mass="28141">MKRTGGNLAILFGLLILTSCNGKKATDNSVGSSDQGVCVWDNVSLRETHEKNGKWLSSISIGETVEYLDESYKDDSSAKKVEYLKVRLKDGKEGWVRSDFIVLGAKPAVVVEQASVYKRPDLLNKTDKNFDEMDIIAVKSEKDDFIEVVGKRSSGKWIETCWIKKDVVSYSEVDIATAKYAKKALAIKDESEKMNALIEIVNNPDLSQSVFIAKLNSMINFTDEMSPEDFEGDPSSDEIVEETQEVADSTVTE</sequence>
<evidence type="ECO:0000256" key="1">
    <source>
        <dbReference type="SAM" id="MobiDB-lite"/>
    </source>
</evidence>
<keyword evidence="3" id="KW-1185">Reference proteome</keyword>
<protein>
    <submittedName>
        <fullName evidence="2">SH3 domain-containing protein</fullName>
    </submittedName>
</protein>
<proteinExistence type="predicted"/>